<gene>
    <name evidence="1" type="ORF">pdam_00011706</name>
</gene>
<dbReference type="AlphaFoldDB" id="A0A3M6T7S8"/>
<dbReference type="EMBL" id="RCHS01004116">
    <property type="protein sequence ID" value="RMX37450.1"/>
    <property type="molecule type" value="Genomic_DNA"/>
</dbReference>
<keyword evidence="2" id="KW-1185">Reference proteome</keyword>
<dbReference type="OrthoDB" id="5952014at2759"/>
<comment type="caution">
    <text evidence="1">The sequence shown here is derived from an EMBL/GenBank/DDBJ whole genome shotgun (WGS) entry which is preliminary data.</text>
</comment>
<dbReference type="Proteomes" id="UP000275408">
    <property type="component" value="Unassembled WGS sequence"/>
</dbReference>
<accession>A0A3M6T7S8</accession>
<evidence type="ECO:0000313" key="1">
    <source>
        <dbReference type="EMBL" id="RMX37450.1"/>
    </source>
</evidence>
<name>A0A3M6T7S8_POCDA</name>
<protein>
    <submittedName>
        <fullName evidence="1">Uncharacterized protein</fullName>
    </submittedName>
</protein>
<organism evidence="1 2">
    <name type="scientific">Pocillopora damicornis</name>
    <name type="common">Cauliflower coral</name>
    <name type="synonym">Millepora damicornis</name>
    <dbReference type="NCBI Taxonomy" id="46731"/>
    <lineage>
        <taxon>Eukaryota</taxon>
        <taxon>Metazoa</taxon>
        <taxon>Cnidaria</taxon>
        <taxon>Anthozoa</taxon>
        <taxon>Hexacorallia</taxon>
        <taxon>Scleractinia</taxon>
        <taxon>Astrocoeniina</taxon>
        <taxon>Pocilloporidae</taxon>
        <taxon>Pocillopora</taxon>
    </lineage>
</organism>
<sequence>MTTSIIADVEESEEEIESKWKGYFVDNRYSAGGPANNKWYMDINMAFGNNHQFTATGSDEVGDFNFEDGKITDGKVTFRKAYNSHNVYYEGEIKGTKLEGQWWLEDVPSIKGDWAMWPATSADI</sequence>
<evidence type="ECO:0000313" key="2">
    <source>
        <dbReference type="Proteomes" id="UP000275408"/>
    </source>
</evidence>
<reference evidence="1 2" key="1">
    <citation type="journal article" date="2018" name="Sci. Rep.">
        <title>Comparative analysis of the Pocillopora damicornis genome highlights role of immune system in coral evolution.</title>
        <authorList>
            <person name="Cunning R."/>
            <person name="Bay R.A."/>
            <person name="Gillette P."/>
            <person name="Baker A.C."/>
            <person name="Traylor-Knowles N."/>
        </authorList>
    </citation>
    <scope>NUCLEOTIDE SEQUENCE [LARGE SCALE GENOMIC DNA]</scope>
    <source>
        <strain evidence="1">RSMAS</strain>
        <tissue evidence="1">Whole animal</tissue>
    </source>
</reference>
<proteinExistence type="predicted"/>